<protein>
    <submittedName>
        <fullName evidence="8">Oidioi.mRNA.OKI2018_I69.chr1.g1005.t1.cds</fullName>
    </submittedName>
</protein>
<dbReference type="InterPro" id="IPR027417">
    <property type="entry name" value="P-loop_NTPase"/>
</dbReference>
<keyword evidence="9" id="KW-1185">Reference proteome</keyword>
<evidence type="ECO:0000256" key="4">
    <source>
        <dbReference type="ARBA" id="ARBA00022741"/>
    </source>
</evidence>
<keyword evidence="3" id="KW-0235">DNA replication</keyword>
<evidence type="ECO:0000259" key="7">
    <source>
        <dbReference type="SMART" id="SM00382"/>
    </source>
</evidence>
<dbReference type="EMBL" id="OU015566">
    <property type="protein sequence ID" value="CAG5103928.1"/>
    <property type="molecule type" value="Genomic_DNA"/>
</dbReference>
<dbReference type="InterPro" id="IPR047854">
    <property type="entry name" value="RFC_lid"/>
</dbReference>
<reference evidence="8 9" key="1">
    <citation type="submission" date="2021-04" db="EMBL/GenBank/DDBJ databases">
        <authorList>
            <person name="Bliznina A."/>
        </authorList>
    </citation>
    <scope>NUCLEOTIDE SEQUENCE [LARGE SCALE GENOMIC DNA]</scope>
</reference>
<dbReference type="SUPFAM" id="SSF48019">
    <property type="entry name" value="post-AAA+ oligomerization domain-like"/>
    <property type="match status" value="1"/>
</dbReference>
<keyword evidence="4" id="KW-0547">Nucleotide-binding</keyword>
<evidence type="ECO:0000313" key="8">
    <source>
        <dbReference type="EMBL" id="CAG5103928.1"/>
    </source>
</evidence>
<evidence type="ECO:0000256" key="2">
    <source>
        <dbReference type="ARBA" id="ARBA00005378"/>
    </source>
</evidence>
<comment type="similarity">
    <text evidence="2">Belongs to the activator 1 small subunits family.</text>
</comment>
<dbReference type="InterPro" id="IPR050238">
    <property type="entry name" value="DNA_Rep/Repair_Clamp_Loader"/>
</dbReference>
<dbReference type="SMART" id="SM00382">
    <property type="entry name" value="AAA"/>
    <property type="match status" value="1"/>
</dbReference>
<dbReference type="NCBIfam" id="NF001679">
    <property type="entry name" value="PRK00440.1"/>
    <property type="match status" value="1"/>
</dbReference>
<dbReference type="PANTHER" id="PTHR11669:SF9">
    <property type="entry name" value="REPLICATION FACTOR C SUBUNIT 5"/>
    <property type="match status" value="1"/>
</dbReference>
<dbReference type="Pfam" id="PF00004">
    <property type="entry name" value="AAA"/>
    <property type="match status" value="1"/>
</dbReference>
<proteinExistence type="inferred from homology"/>
<dbReference type="InterPro" id="IPR003959">
    <property type="entry name" value="ATPase_AAA_core"/>
</dbReference>
<gene>
    <name evidence="8" type="ORF">OKIOD_LOCUS9770</name>
</gene>
<evidence type="ECO:0000256" key="5">
    <source>
        <dbReference type="ARBA" id="ARBA00022840"/>
    </source>
</evidence>
<dbReference type="Proteomes" id="UP001158576">
    <property type="component" value="Chromosome 1"/>
</dbReference>
<dbReference type="Gene3D" id="1.10.8.60">
    <property type="match status" value="1"/>
</dbReference>
<accession>A0ABN7STR1</accession>
<dbReference type="Pfam" id="PF08542">
    <property type="entry name" value="Rep_fac_C"/>
    <property type="match status" value="1"/>
</dbReference>
<organism evidence="8 9">
    <name type="scientific">Oikopleura dioica</name>
    <name type="common">Tunicate</name>
    <dbReference type="NCBI Taxonomy" id="34765"/>
    <lineage>
        <taxon>Eukaryota</taxon>
        <taxon>Metazoa</taxon>
        <taxon>Chordata</taxon>
        <taxon>Tunicata</taxon>
        <taxon>Appendicularia</taxon>
        <taxon>Copelata</taxon>
        <taxon>Oikopleuridae</taxon>
        <taxon>Oikopleura</taxon>
    </lineage>
</organism>
<feature type="domain" description="AAA+ ATPase" evidence="7">
    <location>
        <begin position="40"/>
        <end position="168"/>
    </location>
</feature>
<dbReference type="CDD" id="cd00009">
    <property type="entry name" value="AAA"/>
    <property type="match status" value="1"/>
</dbReference>
<dbReference type="Gene3D" id="1.20.272.10">
    <property type="match status" value="1"/>
</dbReference>
<keyword evidence="5" id="KW-0067">ATP-binding</keyword>
<sequence length="329" mass="37385">MSAKIIGLPWVEKYRPNKLDDLISHQEIISTIQKFIDNQQLPHLLFYGPPGTGKTSTILAVAKQLYGVKNFKKMVLELNASDDRGIGVVRSEILNFASTASLHCKGFKVIILDECDAMTRDAQAALRRVMEKYTKNVRFCLICNYLGKLIPAIQSRCTRFRFAPLSKDQMMPRINHVVEEEGINIDQSGMELLLKLAEGDMRRSLNILQASHLAFNKVTEDIVYKVTGRPNRNDIRKLMEWLLNQDIKYCIENIQELMIENGLALNDVLTDLYEEVCEADLPEIPKAELLSTLADIEYRLNIGASEKIQLAVIVAAFSKVRNTVPRMEE</sequence>
<dbReference type="InterPro" id="IPR013748">
    <property type="entry name" value="Rep_factorC_C"/>
</dbReference>
<dbReference type="InterPro" id="IPR003593">
    <property type="entry name" value="AAA+_ATPase"/>
</dbReference>
<evidence type="ECO:0000256" key="3">
    <source>
        <dbReference type="ARBA" id="ARBA00022705"/>
    </source>
</evidence>
<evidence type="ECO:0000256" key="1">
    <source>
        <dbReference type="ARBA" id="ARBA00004123"/>
    </source>
</evidence>
<evidence type="ECO:0000256" key="6">
    <source>
        <dbReference type="ARBA" id="ARBA00023242"/>
    </source>
</evidence>
<dbReference type="SUPFAM" id="SSF52540">
    <property type="entry name" value="P-loop containing nucleoside triphosphate hydrolases"/>
    <property type="match status" value="1"/>
</dbReference>
<keyword evidence="6" id="KW-0539">Nucleus</keyword>
<name>A0ABN7STR1_OIKDI</name>
<dbReference type="Gene3D" id="3.40.50.300">
    <property type="entry name" value="P-loop containing nucleotide triphosphate hydrolases"/>
    <property type="match status" value="1"/>
</dbReference>
<dbReference type="InterPro" id="IPR008921">
    <property type="entry name" value="DNA_pol3_clamp-load_cplx_C"/>
</dbReference>
<dbReference type="PANTHER" id="PTHR11669">
    <property type="entry name" value="REPLICATION FACTOR C / DNA POLYMERASE III GAMMA-TAU SUBUNIT"/>
    <property type="match status" value="1"/>
</dbReference>
<comment type="subcellular location">
    <subcellularLocation>
        <location evidence="1">Nucleus</location>
    </subcellularLocation>
</comment>
<dbReference type="CDD" id="cd18140">
    <property type="entry name" value="HLD_clamp_RFC"/>
    <property type="match status" value="1"/>
</dbReference>
<evidence type="ECO:0000313" key="9">
    <source>
        <dbReference type="Proteomes" id="UP001158576"/>
    </source>
</evidence>